<dbReference type="Gene3D" id="3.40.47.10">
    <property type="match status" value="2"/>
</dbReference>
<evidence type="ECO:0000256" key="1">
    <source>
        <dbReference type="ARBA" id="ARBA00010982"/>
    </source>
</evidence>
<dbReference type="InterPro" id="IPR020613">
    <property type="entry name" value="Thiolase_CS"/>
</dbReference>
<evidence type="ECO:0000313" key="6">
    <source>
        <dbReference type="EMBL" id="CAB4879944.1"/>
    </source>
</evidence>
<evidence type="ECO:0000259" key="5">
    <source>
        <dbReference type="Pfam" id="PF02803"/>
    </source>
</evidence>
<dbReference type="PIRSF" id="PIRSF000429">
    <property type="entry name" value="Ac-CoA_Ac_transf"/>
    <property type="match status" value="1"/>
</dbReference>
<dbReference type="InterPro" id="IPR002155">
    <property type="entry name" value="Thiolase"/>
</dbReference>
<reference evidence="6" key="1">
    <citation type="submission" date="2020-05" db="EMBL/GenBank/DDBJ databases">
        <authorList>
            <person name="Chiriac C."/>
            <person name="Salcher M."/>
            <person name="Ghai R."/>
            <person name="Kavagutti S V."/>
        </authorList>
    </citation>
    <scope>NUCLEOTIDE SEQUENCE</scope>
</reference>
<dbReference type="NCBIfam" id="TIGR01930">
    <property type="entry name" value="AcCoA-C-Actrans"/>
    <property type="match status" value="1"/>
</dbReference>
<dbReference type="GO" id="GO:0016747">
    <property type="term" value="F:acyltransferase activity, transferring groups other than amino-acyl groups"/>
    <property type="evidence" value="ECO:0007669"/>
    <property type="project" value="InterPro"/>
</dbReference>
<dbReference type="CDD" id="cd00751">
    <property type="entry name" value="thiolase"/>
    <property type="match status" value="1"/>
</dbReference>
<organism evidence="6">
    <name type="scientific">freshwater metagenome</name>
    <dbReference type="NCBI Taxonomy" id="449393"/>
    <lineage>
        <taxon>unclassified sequences</taxon>
        <taxon>metagenomes</taxon>
        <taxon>ecological metagenomes</taxon>
    </lineage>
</organism>
<dbReference type="NCBIfam" id="NF005889">
    <property type="entry name" value="PRK07850.1"/>
    <property type="match status" value="1"/>
</dbReference>
<dbReference type="PANTHER" id="PTHR43365">
    <property type="entry name" value="BLR7806 PROTEIN"/>
    <property type="match status" value="1"/>
</dbReference>
<dbReference type="AlphaFoldDB" id="A0A6J7EFX1"/>
<protein>
    <submittedName>
        <fullName evidence="6">Unannotated protein</fullName>
    </submittedName>
</protein>
<dbReference type="PANTHER" id="PTHR43365:SF1">
    <property type="entry name" value="ACETYL-COA C-ACYLTRANSFERASE"/>
    <property type="match status" value="1"/>
</dbReference>
<feature type="domain" description="Thiolase C-terminal" evidence="5">
    <location>
        <begin position="270"/>
        <end position="391"/>
    </location>
</feature>
<dbReference type="InterPro" id="IPR020616">
    <property type="entry name" value="Thiolase_N"/>
</dbReference>
<feature type="domain" description="Thiolase N-terminal" evidence="4">
    <location>
        <begin position="4"/>
        <end position="262"/>
    </location>
</feature>
<dbReference type="PROSITE" id="PS00737">
    <property type="entry name" value="THIOLASE_2"/>
    <property type="match status" value="1"/>
</dbReference>
<keyword evidence="3" id="KW-0012">Acyltransferase</keyword>
<proteinExistence type="inferred from homology"/>
<dbReference type="Pfam" id="PF02803">
    <property type="entry name" value="Thiolase_C"/>
    <property type="match status" value="1"/>
</dbReference>
<dbReference type="Pfam" id="PF00108">
    <property type="entry name" value="Thiolase_N"/>
    <property type="match status" value="1"/>
</dbReference>
<dbReference type="PROSITE" id="PS00099">
    <property type="entry name" value="THIOLASE_3"/>
    <property type="match status" value="1"/>
</dbReference>
<dbReference type="SUPFAM" id="SSF53901">
    <property type="entry name" value="Thiolase-like"/>
    <property type="match status" value="2"/>
</dbReference>
<evidence type="ECO:0000259" key="4">
    <source>
        <dbReference type="Pfam" id="PF00108"/>
    </source>
</evidence>
<sequence>MTNVVIVDAVRTPIGRRGGGLSSVHPAELLGIVQKALIDRTGIDPNIVGQVVTGCVSQVGEQSFNIGRTAWLSAGLPMGVAATTVDTQCGSSQQATGMAAALIGSGMIDIAIACGVEVMSRVPIGSNSGKKLGLGVPIPRTYFGRYEMTSQFEGAERIADKWGITRADTDAFGFASQQRAAQAWAEDRYAGQYVEVDAPDVDEEGKPTGTTHRVSRDEGIRETTLEKLATLKPVARENGVHTAGNASQISDGAAAVLMMTEEKAAELGLTPRARIVDSCLVGVDPVLMLTGPIDATQRLLQRNNLAIGDIDTFEINEAFASVVLAWAKEVGADLAKTNPNGGAIALGHPLGATGAFLTTKALYELERTGGRYGIISMCCGGGIGTGTLIERI</sequence>
<dbReference type="InterPro" id="IPR016039">
    <property type="entry name" value="Thiolase-like"/>
</dbReference>
<comment type="similarity">
    <text evidence="1">Belongs to the thiolase-like superfamily. Thiolase family.</text>
</comment>
<evidence type="ECO:0000256" key="2">
    <source>
        <dbReference type="ARBA" id="ARBA00022679"/>
    </source>
</evidence>
<name>A0A6J7EFX1_9ZZZZ</name>
<evidence type="ECO:0000256" key="3">
    <source>
        <dbReference type="ARBA" id="ARBA00023315"/>
    </source>
</evidence>
<accession>A0A6J7EFX1</accession>
<dbReference type="InterPro" id="IPR020610">
    <property type="entry name" value="Thiolase_AS"/>
</dbReference>
<dbReference type="EMBL" id="CAFBLP010000031">
    <property type="protein sequence ID" value="CAB4879944.1"/>
    <property type="molecule type" value="Genomic_DNA"/>
</dbReference>
<gene>
    <name evidence="6" type="ORF">UFOPK3376_01407</name>
</gene>
<dbReference type="InterPro" id="IPR020617">
    <property type="entry name" value="Thiolase_C"/>
</dbReference>
<keyword evidence="2" id="KW-0808">Transferase</keyword>